<dbReference type="OrthoDB" id="1000529at2759"/>
<keyword evidence="3" id="KW-1185">Reference proteome</keyword>
<evidence type="ECO:0000313" key="2">
    <source>
        <dbReference type="EMBL" id="KAF5197154.1"/>
    </source>
</evidence>
<accession>A0A7J6WIA6</accession>
<gene>
    <name evidence="2" type="ORF">FRX31_013260</name>
</gene>
<comment type="caution">
    <text evidence="2">The sequence shown here is derived from an EMBL/GenBank/DDBJ whole genome shotgun (WGS) entry which is preliminary data.</text>
</comment>
<dbReference type="AlphaFoldDB" id="A0A7J6WIA6"/>
<feature type="compositionally biased region" description="Basic residues" evidence="1">
    <location>
        <begin position="65"/>
        <end position="76"/>
    </location>
</feature>
<evidence type="ECO:0000313" key="3">
    <source>
        <dbReference type="Proteomes" id="UP000554482"/>
    </source>
</evidence>
<name>A0A7J6WIA6_THATH</name>
<organism evidence="2 3">
    <name type="scientific">Thalictrum thalictroides</name>
    <name type="common">Rue-anemone</name>
    <name type="synonym">Anemone thalictroides</name>
    <dbReference type="NCBI Taxonomy" id="46969"/>
    <lineage>
        <taxon>Eukaryota</taxon>
        <taxon>Viridiplantae</taxon>
        <taxon>Streptophyta</taxon>
        <taxon>Embryophyta</taxon>
        <taxon>Tracheophyta</taxon>
        <taxon>Spermatophyta</taxon>
        <taxon>Magnoliopsida</taxon>
        <taxon>Ranunculales</taxon>
        <taxon>Ranunculaceae</taxon>
        <taxon>Thalictroideae</taxon>
        <taxon>Thalictrum</taxon>
    </lineage>
</organism>
<dbReference type="EMBL" id="JABWDY010015052">
    <property type="protein sequence ID" value="KAF5197154.1"/>
    <property type="molecule type" value="Genomic_DNA"/>
</dbReference>
<feature type="region of interest" description="Disordered" evidence="1">
    <location>
        <begin position="42"/>
        <end position="76"/>
    </location>
</feature>
<protein>
    <submittedName>
        <fullName evidence="2">Uncharacterized protein</fullName>
    </submittedName>
</protein>
<reference evidence="2 3" key="1">
    <citation type="submission" date="2020-06" db="EMBL/GenBank/DDBJ databases">
        <title>Transcriptomic and genomic resources for Thalictrum thalictroides and T. hernandezii: Facilitating candidate gene discovery in an emerging model plant lineage.</title>
        <authorList>
            <person name="Arias T."/>
            <person name="Riano-Pachon D.M."/>
            <person name="Di Stilio V.S."/>
        </authorList>
    </citation>
    <scope>NUCLEOTIDE SEQUENCE [LARGE SCALE GENOMIC DNA]</scope>
    <source>
        <strain evidence="3">cv. WT478/WT964</strain>
        <tissue evidence="2">Leaves</tissue>
    </source>
</reference>
<evidence type="ECO:0000256" key="1">
    <source>
        <dbReference type="SAM" id="MobiDB-lite"/>
    </source>
</evidence>
<sequence>MKKQMGDLVNVVSQIREQGKLPGVTVPNLTFEQAKAITTRAGTVLRPTSERTKDNQDGAEEQQKISKKYRKKIWKE</sequence>
<proteinExistence type="predicted"/>
<dbReference type="Proteomes" id="UP000554482">
    <property type="component" value="Unassembled WGS sequence"/>
</dbReference>
<feature type="compositionally biased region" description="Basic and acidic residues" evidence="1">
    <location>
        <begin position="48"/>
        <end position="64"/>
    </location>
</feature>